<organism evidence="1 2">
    <name type="scientific">Daphnia magna</name>
    <dbReference type="NCBI Taxonomy" id="35525"/>
    <lineage>
        <taxon>Eukaryota</taxon>
        <taxon>Metazoa</taxon>
        <taxon>Ecdysozoa</taxon>
        <taxon>Arthropoda</taxon>
        <taxon>Crustacea</taxon>
        <taxon>Branchiopoda</taxon>
        <taxon>Diplostraca</taxon>
        <taxon>Cladocera</taxon>
        <taxon>Anomopoda</taxon>
        <taxon>Daphniidae</taxon>
        <taxon>Daphnia</taxon>
    </lineage>
</organism>
<reference evidence="1 2" key="1">
    <citation type="journal article" date="2023" name="Nucleic Acids Res.">
        <title>The hologenome of Daphnia magna reveals possible DNA methylation and microbiome-mediated evolution of the host genome.</title>
        <authorList>
            <person name="Chaturvedi A."/>
            <person name="Li X."/>
            <person name="Dhandapani V."/>
            <person name="Marshall H."/>
            <person name="Kissane S."/>
            <person name="Cuenca-Cambronero M."/>
            <person name="Asole G."/>
            <person name="Calvet F."/>
            <person name="Ruiz-Romero M."/>
            <person name="Marangio P."/>
            <person name="Guigo R."/>
            <person name="Rago D."/>
            <person name="Mirbahai L."/>
            <person name="Eastwood N."/>
            <person name="Colbourne J.K."/>
            <person name="Zhou J."/>
            <person name="Mallon E."/>
            <person name="Orsini L."/>
        </authorList>
    </citation>
    <scope>NUCLEOTIDE SEQUENCE [LARGE SCALE GENOMIC DNA]</scope>
    <source>
        <strain evidence="1">LRV0_1</strain>
    </source>
</reference>
<name>A0ABR0AIA0_9CRUS</name>
<protein>
    <submittedName>
        <fullName evidence="1">Uncharacterized protein</fullName>
    </submittedName>
</protein>
<dbReference type="Proteomes" id="UP001234178">
    <property type="component" value="Unassembled WGS sequence"/>
</dbReference>
<keyword evidence="2" id="KW-1185">Reference proteome</keyword>
<proteinExistence type="predicted"/>
<accession>A0ABR0AIA0</accession>
<gene>
    <name evidence="1" type="ORF">OUZ56_010313</name>
</gene>
<sequence length="164" mass="18750">MINIDYHSRNYRSETTQLQVDDKTRPNLEYSVTVRQMTGYTGLSTKREPYKLGSRQVELNGISQQYRPKLPTQAAAEVGKHYSVRHVLLESKALEEHQRKFNTCITCNSLTLNLHSILRFNINIPKATQFKFFSRCVRSLSPITEMPDSCNDPAMPVVCNGPSL</sequence>
<evidence type="ECO:0000313" key="1">
    <source>
        <dbReference type="EMBL" id="KAK4024819.1"/>
    </source>
</evidence>
<evidence type="ECO:0000313" key="2">
    <source>
        <dbReference type="Proteomes" id="UP001234178"/>
    </source>
</evidence>
<comment type="caution">
    <text evidence="1">The sequence shown here is derived from an EMBL/GenBank/DDBJ whole genome shotgun (WGS) entry which is preliminary data.</text>
</comment>
<dbReference type="EMBL" id="JAOYFB010000037">
    <property type="protein sequence ID" value="KAK4024819.1"/>
    <property type="molecule type" value="Genomic_DNA"/>
</dbReference>